<keyword evidence="6" id="KW-0432">Leucine biosynthesis</keyword>
<evidence type="ECO:0000256" key="7">
    <source>
        <dbReference type="ARBA" id="ARBA00022485"/>
    </source>
</evidence>
<keyword evidence="11" id="KW-0411">Iron-sulfur</keyword>
<evidence type="ECO:0000256" key="10">
    <source>
        <dbReference type="ARBA" id="ARBA00023004"/>
    </source>
</evidence>
<organism evidence="15 16">
    <name type="scientific">Tsukamurella paurometabola (strain ATCC 8368 / DSM 20162 / CCUG 35730 / CIP 100753 / JCM 10117 / KCTC 9821 / NBRC 16120 / NCIMB 702349 / NCTC 13040)</name>
    <name type="common">Corynebacterium paurometabolum</name>
    <dbReference type="NCBI Taxonomy" id="521096"/>
    <lineage>
        <taxon>Bacteria</taxon>
        <taxon>Bacillati</taxon>
        <taxon>Actinomycetota</taxon>
        <taxon>Actinomycetes</taxon>
        <taxon>Mycobacteriales</taxon>
        <taxon>Tsukamurellaceae</taxon>
        <taxon>Tsukamurella</taxon>
    </lineage>
</organism>
<proteinExistence type="predicted"/>
<comment type="catalytic activity">
    <reaction evidence="1">
        <text>(2R,3S)-3-isopropylmalate = (2S)-2-isopropylmalate</text>
        <dbReference type="Rhea" id="RHEA:32287"/>
        <dbReference type="ChEBI" id="CHEBI:1178"/>
        <dbReference type="ChEBI" id="CHEBI:35121"/>
        <dbReference type="EC" id="4.2.1.33"/>
    </reaction>
</comment>
<evidence type="ECO:0000256" key="12">
    <source>
        <dbReference type="ARBA" id="ARBA00023239"/>
    </source>
</evidence>
<keyword evidence="9" id="KW-0479">Metal-binding</keyword>
<evidence type="ECO:0000256" key="8">
    <source>
        <dbReference type="ARBA" id="ARBA00022605"/>
    </source>
</evidence>
<dbReference type="InterPro" id="IPR015931">
    <property type="entry name" value="Acnase/IPM_dHydase_lsu_aba_1/3"/>
</dbReference>
<dbReference type="InterPro" id="IPR001030">
    <property type="entry name" value="Acoase/IPM_deHydtase_lsu_aba"/>
</dbReference>
<sequence>MSKTLYEKVLDLHTVRDLGNDQVQLFVGLHLFHEATSAHAFAMLADAGAAIAFPDRNIGTVDHVIPTDTIARPFSDPRAEALVSAIEDNTRRHGLTYLSPADGEHGIVHVVGPEQGLTQPGLTLVCGDSHTATHGALGAIAFGIGTTQVRDVFATQTVIATRVQVRRIEIDGSLGPGVTAKDVILHIISVLGPQAGVGYAYEFGGTVIDAMSIEERMTVCNMAVEAGARIGYCNPDQRTYDYLRGRPYAPTGEAWDRAVRWWDSIASDAGAEYADIARIDGSAIAPRVTWGTSLGQSVPITGNVPDDDPRDSVRAAEALAAREYMGVIAGQPVQDIAIDVAFLGSCTNGRVSDFVAVGDLLERSGLTVAPGVRALAVPGSQKVHDELVALGIDRTLQDAGFEFRAPGCSMCIAINTDRLVGHEVAASSSNRNFRGRQGSPTGRTLIMSPIAVAAAAVRGHVADPREVFGIDAATPARQDAGHPERSLL</sequence>
<evidence type="ECO:0000259" key="14">
    <source>
        <dbReference type="Pfam" id="PF00330"/>
    </source>
</evidence>
<dbReference type="KEGG" id="tpr:Tpau_1546"/>
<keyword evidence="8" id="KW-0028">Amino-acid biosynthesis</keyword>
<keyword evidence="16" id="KW-1185">Reference proteome</keyword>
<evidence type="ECO:0000256" key="3">
    <source>
        <dbReference type="ARBA" id="ARBA00002695"/>
    </source>
</evidence>
<reference evidence="15 16" key="2">
    <citation type="journal article" date="2011" name="Stand. Genomic Sci.">
        <title>Complete genome sequence of Tsukamurella paurometabola type strain (no. 33).</title>
        <authorList>
            <person name="Munk A.C."/>
            <person name="Lapidus A."/>
            <person name="Lucas S."/>
            <person name="Nolan M."/>
            <person name="Tice H."/>
            <person name="Cheng J.F."/>
            <person name="Del Rio T.G."/>
            <person name="Goodwin L."/>
            <person name="Pitluck S."/>
            <person name="Liolios K."/>
            <person name="Huntemann M."/>
            <person name="Ivanova N."/>
            <person name="Mavromatis K."/>
            <person name="Mikhailova N."/>
            <person name="Pati A."/>
            <person name="Chen A."/>
            <person name="Palaniappan K."/>
            <person name="Tapia R."/>
            <person name="Han C."/>
            <person name="Land M."/>
            <person name="Hauser L."/>
            <person name="Chang Y.J."/>
            <person name="Jeffries C.D."/>
            <person name="Brettin T."/>
            <person name="Yasawong M."/>
            <person name="Brambilla E.M."/>
            <person name="Rohde M."/>
            <person name="Sikorski J."/>
            <person name="Goker M."/>
            <person name="Detter J.C."/>
            <person name="Woyke T."/>
            <person name="Bristow J."/>
            <person name="Eisen J.A."/>
            <person name="Markowitz V."/>
            <person name="Hugenholtz P."/>
            <person name="Kyrpides N.C."/>
            <person name="Klenk H.P."/>
        </authorList>
    </citation>
    <scope>NUCLEOTIDE SEQUENCE [LARGE SCALE GENOMIC DNA]</scope>
    <source>
        <strain evidence="16">ATCC 8368 / DSM 20162 / CCUG 35730 / CIP 100753 / JCM 10117 / KCTC 9821 / NBRC 16120 / NCIMB 702349 / NCTC 13040</strain>
    </source>
</reference>
<dbReference type="InterPro" id="IPR036008">
    <property type="entry name" value="Aconitase_4Fe-4S_dom"/>
</dbReference>
<evidence type="ECO:0000256" key="1">
    <source>
        <dbReference type="ARBA" id="ARBA00000491"/>
    </source>
</evidence>
<comment type="pathway">
    <text evidence="4">Amino-acid biosynthesis; L-leucine biosynthesis; L-leucine from 3-methyl-2-oxobutanoate: step 2/4.</text>
</comment>
<dbReference type="InterPro" id="IPR050067">
    <property type="entry name" value="IPM_dehydratase_rel_enz"/>
</dbReference>
<evidence type="ECO:0000313" key="16">
    <source>
        <dbReference type="Proteomes" id="UP000001213"/>
    </source>
</evidence>
<dbReference type="Gene3D" id="3.30.499.10">
    <property type="entry name" value="Aconitase, domain 3"/>
    <property type="match status" value="2"/>
</dbReference>
<keyword evidence="13" id="KW-0100">Branched-chain amino acid biosynthesis</keyword>
<dbReference type="GO" id="GO:0003861">
    <property type="term" value="F:3-isopropylmalate dehydratase activity"/>
    <property type="evidence" value="ECO:0007669"/>
    <property type="project" value="UniProtKB-EC"/>
</dbReference>
<dbReference type="EMBL" id="CP001966">
    <property type="protein sequence ID" value="ADG78168.1"/>
    <property type="molecule type" value="Genomic_DNA"/>
</dbReference>
<dbReference type="Proteomes" id="UP000001213">
    <property type="component" value="Chromosome"/>
</dbReference>
<dbReference type="SUPFAM" id="SSF53732">
    <property type="entry name" value="Aconitase iron-sulfur domain"/>
    <property type="match status" value="1"/>
</dbReference>
<dbReference type="HOGENOM" id="CLU_006714_3_4_11"/>
<dbReference type="PANTHER" id="PTHR43822:SF9">
    <property type="entry name" value="3-ISOPROPYLMALATE DEHYDRATASE"/>
    <property type="match status" value="1"/>
</dbReference>
<name>D5UY61_TSUPD</name>
<reference evidence="16" key="1">
    <citation type="submission" date="2010-03" db="EMBL/GenBank/DDBJ databases">
        <title>The complete chromosome of Tsukamurella paurometabola DSM 20162.</title>
        <authorList>
            <consortium name="US DOE Joint Genome Institute (JGI-PGF)"/>
            <person name="Lucas S."/>
            <person name="Copeland A."/>
            <person name="Lapidus A."/>
            <person name="Glavina del Rio T."/>
            <person name="Dalin E."/>
            <person name="Tice H."/>
            <person name="Bruce D."/>
            <person name="Goodwin L."/>
            <person name="Pitluck S."/>
            <person name="Kyrpides N."/>
            <person name="Mavromatis K."/>
            <person name="Ivanova N."/>
            <person name="Mikhailova N."/>
            <person name="Munk A.C."/>
            <person name="Brettin T."/>
            <person name="Detter J.C."/>
            <person name="Tapia R."/>
            <person name="Han C."/>
            <person name="Larimer F."/>
            <person name="Land M."/>
            <person name="Hauser L."/>
            <person name="Markowitz V."/>
            <person name="Cheng J.-F."/>
            <person name="Hugenholtz P."/>
            <person name="Woyke T."/>
            <person name="Wu D."/>
            <person name="Jando M."/>
            <person name="Brambilla E."/>
            <person name="Klenk H.-P."/>
            <person name="Eisen J.A."/>
        </authorList>
    </citation>
    <scope>NUCLEOTIDE SEQUENCE [LARGE SCALE GENOMIC DNA]</scope>
    <source>
        <strain evidence="16">ATCC 8368 / DSM 20162 / CCUG 35730 / CIP 100753 / JCM 10117 / KCTC 9821 / NBRC 16120 / NCIMB 702349 / NCTC 13040</strain>
    </source>
</reference>
<dbReference type="RefSeq" id="WP_013126199.1">
    <property type="nucleotide sequence ID" value="NC_014158.1"/>
</dbReference>
<dbReference type="PRINTS" id="PR00415">
    <property type="entry name" value="ACONITASE"/>
</dbReference>
<dbReference type="STRING" id="521096.Tpau_1546"/>
<keyword evidence="12" id="KW-0456">Lyase</keyword>
<keyword evidence="7" id="KW-0004">4Fe-4S</keyword>
<comment type="cofactor">
    <cofactor evidence="2">
        <name>[4Fe-4S] cluster</name>
        <dbReference type="ChEBI" id="CHEBI:49883"/>
    </cofactor>
</comment>
<evidence type="ECO:0000256" key="2">
    <source>
        <dbReference type="ARBA" id="ARBA00001966"/>
    </source>
</evidence>
<dbReference type="GO" id="GO:0051539">
    <property type="term" value="F:4 iron, 4 sulfur cluster binding"/>
    <property type="evidence" value="ECO:0007669"/>
    <property type="project" value="UniProtKB-KW"/>
</dbReference>
<evidence type="ECO:0000256" key="11">
    <source>
        <dbReference type="ARBA" id="ARBA00023014"/>
    </source>
</evidence>
<evidence type="ECO:0000256" key="6">
    <source>
        <dbReference type="ARBA" id="ARBA00022430"/>
    </source>
</evidence>
<feature type="domain" description="Aconitase/3-isopropylmalate dehydratase large subunit alpha/beta/alpha" evidence="14">
    <location>
        <begin position="7"/>
        <end position="459"/>
    </location>
</feature>
<dbReference type="Pfam" id="PF00330">
    <property type="entry name" value="Aconitase"/>
    <property type="match status" value="1"/>
</dbReference>
<accession>D5UY61</accession>
<evidence type="ECO:0000313" key="15">
    <source>
        <dbReference type="EMBL" id="ADG78168.1"/>
    </source>
</evidence>
<evidence type="ECO:0000256" key="9">
    <source>
        <dbReference type="ARBA" id="ARBA00022723"/>
    </source>
</evidence>
<dbReference type="NCBIfam" id="NF009116">
    <property type="entry name" value="PRK12466.1"/>
    <property type="match status" value="1"/>
</dbReference>
<evidence type="ECO:0000256" key="5">
    <source>
        <dbReference type="ARBA" id="ARBA00011998"/>
    </source>
</evidence>
<dbReference type="AlphaFoldDB" id="D5UY61"/>
<dbReference type="GO" id="GO:0046872">
    <property type="term" value="F:metal ion binding"/>
    <property type="evidence" value="ECO:0007669"/>
    <property type="project" value="UniProtKB-KW"/>
</dbReference>
<evidence type="ECO:0000256" key="4">
    <source>
        <dbReference type="ARBA" id="ARBA00004729"/>
    </source>
</evidence>
<dbReference type="EC" id="4.2.1.33" evidence="5"/>
<dbReference type="GO" id="GO:0009098">
    <property type="term" value="P:L-leucine biosynthetic process"/>
    <property type="evidence" value="ECO:0007669"/>
    <property type="project" value="UniProtKB-KW"/>
</dbReference>
<keyword evidence="10" id="KW-0408">Iron</keyword>
<protein>
    <recommendedName>
        <fullName evidence="5">3-isopropylmalate dehydratase</fullName>
        <ecNumber evidence="5">4.2.1.33</ecNumber>
    </recommendedName>
</protein>
<evidence type="ECO:0000256" key="13">
    <source>
        <dbReference type="ARBA" id="ARBA00023304"/>
    </source>
</evidence>
<dbReference type="PANTHER" id="PTHR43822">
    <property type="entry name" value="HOMOACONITASE, MITOCHONDRIAL-RELATED"/>
    <property type="match status" value="1"/>
</dbReference>
<dbReference type="eggNOG" id="COG0065">
    <property type="taxonomic scope" value="Bacteria"/>
</dbReference>
<comment type="function">
    <text evidence="3">Catalyzes the isomerization between 2-isopropylmalate and 3-isopropylmalate, via the formation of 2-isopropylmaleate.</text>
</comment>
<dbReference type="NCBIfam" id="NF004016">
    <property type="entry name" value="PRK05478.1"/>
    <property type="match status" value="1"/>
</dbReference>
<gene>
    <name evidence="15" type="ordered locus">Tpau_1546</name>
</gene>